<evidence type="ECO:0000313" key="4">
    <source>
        <dbReference type="Proteomes" id="UP000222542"/>
    </source>
</evidence>
<evidence type="ECO:0000313" key="3">
    <source>
        <dbReference type="EMBL" id="PHT72013.1"/>
    </source>
</evidence>
<comment type="caution">
    <text evidence="3">The sequence shown here is derived from an EMBL/GenBank/DDBJ whole genome shotgun (WGS) entry which is preliminary data.</text>
</comment>
<dbReference type="Proteomes" id="UP000222542">
    <property type="component" value="Unassembled WGS sequence"/>
</dbReference>
<dbReference type="GO" id="GO:0006629">
    <property type="term" value="P:lipid metabolic process"/>
    <property type="evidence" value="ECO:0007669"/>
    <property type="project" value="UniProtKB-KW"/>
</dbReference>
<keyword evidence="4" id="KW-1185">Reference proteome</keyword>
<dbReference type="GO" id="GO:0102965">
    <property type="term" value="F:alcohol-forming long-chain fatty acyl-CoA reductase activity"/>
    <property type="evidence" value="ECO:0007669"/>
    <property type="project" value="UniProtKB-EC"/>
</dbReference>
<dbReference type="PANTHER" id="PTHR11011:SF95">
    <property type="entry name" value="FATTY ACYL-COA REDUCTASE"/>
    <property type="match status" value="1"/>
</dbReference>
<comment type="similarity">
    <text evidence="1">Belongs to the fatty acyl-CoA reductase family.</text>
</comment>
<evidence type="ECO:0000256" key="1">
    <source>
        <dbReference type="RuleBase" id="RU363097"/>
    </source>
</evidence>
<gene>
    <name evidence="3" type="ORF">T459_22798</name>
</gene>
<dbReference type="Gramene" id="PHT72013">
    <property type="protein sequence ID" value="PHT72013"/>
    <property type="gene ID" value="T459_22798"/>
</dbReference>
<keyword evidence="1" id="KW-0521">NADP</keyword>
<evidence type="ECO:0000259" key="2">
    <source>
        <dbReference type="Pfam" id="PF07993"/>
    </source>
</evidence>
<name>A0A2G2YQK3_CAPAN</name>
<dbReference type="EC" id="1.2.1.84" evidence="1"/>
<dbReference type="PANTHER" id="PTHR11011">
    <property type="entry name" value="MALE STERILITY PROTEIN 2-RELATED"/>
    <property type="match status" value="1"/>
</dbReference>
<dbReference type="STRING" id="4072.A0A2G2YQK3"/>
<dbReference type="SUPFAM" id="SSF51735">
    <property type="entry name" value="NAD(P)-binding Rossmann-fold domains"/>
    <property type="match status" value="1"/>
</dbReference>
<comment type="catalytic activity">
    <reaction evidence="1">
        <text>a long-chain fatty acyl-CoA + 2 NADPH + 2 H(+) = a long-chain primary fatty alcohol + 2 NADP(+) + CoA</text>
        <dbReference type="Rhea" id="RHEA:52716"/>
        <dbReference type="ChEBI" id="CHEBI:15378"/>
        <dbReference type="ChEBI" id="CHEBI:57287"/>
        <dbReference type="ChEBI" id="CHEBI:57783"/>
        <dbReference type="ChEBI" id="CHEBI:58349"/>
        <dbReference type="ChEBI" id="CHEBI:77396"/>
        <dbReference type="ChEBI" id="CHEBI:83139"/>
        <dbReference type="EC" id="1.2.1.84"/>
    </reaction>
</comment>
<keyword evidence="1" id="KW-0560">Oxidoreductase</keyword>
<organism evidence="3 4">
    <name type="scientific">Capsicum annuum</name>
    <name type="common">Capsicum pepper</name>
    <dbReference type="NCBI Taxonomy" id="4072"/>
    <lineage>
        <taxon>Eukaryota</taxon>
        <taxon>Viridiplantae</taxon>
        <taxon>Streptophyta</taxon>
        <taxon>Embryophyta</taxon>
        <taxon>Tracheophyta</taxon>
        <taxon>Spermatophyta</taxon>
        <taxon>Magnoliopsida</taxon>
        <taxon>eudicotyledons</taxon>
        <taxon>Gunneridae</taxon>
        <taxon>Pentapetalae</taxon>
        <taxon>asterids</taxon>
        <taxon>lamiids</taxon>
        <taxon>Solanales</taxon>
        <taxon>Solanaceae</taxon>
        <taxon>Solanoideae</taxon>
        <taxon>Capsiceae</taxon>
        <taxon>Capsicum</taxon>
    </lineage>
</organism>
<keyword evidence="1" id="KW-0443">Lipid metabolism</keyword>
<dbReference type="GO" id="GO:0080019">
    <property type="term" value="F:alcohol-forming very long-chain fatty acyl-CoA reductase activity"/>
    <property type="evidence" value="ECO:0007669"/>
    <property type="project" value="InterPro"/>
</dbReference>
<reference evidence="3 4" key="2">
    <citation type="journal article" date="2017" name="Genome Biol.">
        <title>New reference genome sequences of hot pepper reveal the massive evolution of plant disease-resistance genes by retroduplication.</title>
        <authorList>
            <person name="Kim S."/>
            <person name="Park J."/>
            <person name="Yeom S.I."/>
            <person name="Kim Y.M."/>
            <person name="Seo E."/>
            <person name="Kim K.T."/>
            <person name="Kim M.S."/>
            <person name="Lee J.M."/>
            <person name="Cheong K."/>
            <person name="Shin H.S."/>
            <person name="Kim S.B."/>
            <person name="Han K."/>
            <person name="Lee J."/>
            <person name="Park M."/>
            <person name="Lee H.A."/>
            <person name="Lee H.Y."/>
            <person name="Lee Y."/>
            <person name="Oh S."/>
            <person name="Lee J.H."/>
            <person name="Choi E."/>
            <person name="Choi E."/>
            <person name="Lee S.E."/>
            <person name="Jeon J."/>
            <person name="Kim H."/>
            <person name="Choi G."/>
            <person name="Song H."/>
            <person name="Lee J."/>
            <person name="Lee S.C."/>
            <person name="Kwon J.K."/>
            <person name="Lee H.Y."/>
            <person name="Koo N."/>
            <person name="Hong Y."/>
            <person name="Kim R.W."/>
            <person name="Kang W.H."/>
            <person name="Huh J.H."/>
            <person name="Kang B.C."/>
            <person name="Yang T.J."/>
            <person name="Lee Y.H."/>
            <person name="Bennetzen J.L."/>
            <person name="Choi D."/>
        </authorList>
    </citation>
    <scope>NUCLEOTIDE SEQUENCE [LARGE SCALE GENOMIC DNA]</scope>
    <source>
        <strain evidence="4">cv. CM334</strain>
    </source>
</reference>
<dbReference type="EMBL" id="AYRZ02000009">
    <property type="protein sequence ID" value="PHT72013.1"/>
    <property type="molecule type" value="Genomic_DNA"/>
</dbReference>
<protein>
    <recommendedName>
        <fullName evidence="1">Fatty acyl-CoA reductase</fullName>
        <ecNumber evidence="1">1.2.1.84</ecNumber>
    </recommendedName>
</protein>
<dbReference type="OMA" id="MITASHQ"/>
<dbReference type="InterPro" id="IPR036291">
    <property type="entry name" value="NAD(P)-bd_dom_sf"/>
</dbReference>
<dbReference type="InterPro" id="IPR026055">
    <property type="entry name" value="FAR"/>
</dbReference>
<reference evidence="3 4" key="1">
    <citation type="journal article" date="2014" name="Nat. Genet.">
        <title>Genome sequence of the hot pepper provides insights into the evolution of pungency in Capsicum species.</title>
        <authorList>
            <person name="Kim S."/>
            <person name="Park M."/>
            <person name="Yeom S.I."/>
            <person name="Kim Y.M."/>
            <person name="Lee J.M."/>
            <person name="Lee H.A."/>
            <person name="Seo E."/>
            <person name="Choi J."/>
            <person name="Cheong K."/>
            <person name="Kim K.T."/>
            <person name="Jung K."/>
            <person name="Lee G.W."/>
            <person name="Oh S.K."/>
            <person name="Bae C."/>
            <person name="Kim S.B."/>
            <person name="Lee H.Y."/>
            <person name="Kim S.Y."/>
            <person name="Kim M.S."/>
            <person name="Kang B.C."/>
            <person name="Jo Y.D."/>
            <person name="Yang H.B."/>
            <person name="Jeong H.J."/>
            <person name="Kang W.H."/>
            <person name="Kwon J.K."/>
            <person name="Shin C."/>
            <person name="Lim J.Y."/>
            <person name="Park J.H."/>
            <person name="Huh J.H."/>
            <person name="Kim J.S."/>
            <person name="Kim B.D."/>
            <person name="Cohen O."/>
            <person name="Paran I."/>
            <person name="Suh M.C."/>
            <person name="Lee S.B."/>
            <person name="Kim Y.K."/>
            <person name="Shin Y."/>
            <person name="Noh S.J."/>
            <person name="Park J."/>
            <person name="Seo Y.S."/>
            <person name="Kwon S.Y."/>
            <person name="Kim H.A."/>
            <person name="Park J.M."/>
            <person name="Kim H.J."/>
            <person name="Choi S.B."/>
            <person name="Bosland P.W."/>
            <person name="Reeves G."/>
            <person name="Jo S.H."/>
            <person name="Lee B.W."/>
            <person name="Cho H.T."/>
            <person name="Choi H.S."/>
            <person name="Lee M.S."/>
            <person name="Yu Y."/>
            <person name="Do Choi Y."/>
            <person name="Park B.S."/>
            <person name="van Deynze A."/>
            <person name="Ashrafi H."/>
            <person name="Hill T."/>
            <person name="Kim W.T."/>
            <person name="Pai H.S."/>
            <person name="Ahn H.K."/>
            <person name="Yeam I."/>
            <person name="Giovannoni J.J."/>
            <person name="Rose J.K."/>
            <person name="Sorensen I."/>
            <person name="Lee S.J."/>
            <person name="Kim R.W."/>
            <person name="Choi I.Y."/>
            <person name="Choi B.S."/>
            <person name="Lim J.S."/>
            <person name="Lee Y.H."/>
            <person name="Choi D."/>
        </authorList>
    </citation>
    <scope>NUCLEOTIDE SEQUENCE [LARGE SCALE GENOMIC DNA]</scope>
    <source>
        <strain evidence="4">cv. CM334</strain>
    </source>
</reference>
<dbReference type="AlphaFoldDB" id="A0A2G2YQK3"/>
<dbReference type="Gene3D" id="3.40.50.720">
    <property type="entry name" value="NAD(P)-binding Rossmann-like Domain"/>
    <property type="match status" value="1"/>
</dbReference>
<feature type="domain" description="Thioester reductase (TE)" evidence="2">
    <location>
        <begin position="2"/>
        <end position="72"/>
    </location>
</feature>
<comment type="function">
    <text evidence="1">Catalyzes the reduction of fatty acyl-CoA to fatty alcohols.</text>
</comment>
<keyword evidence="1" id="KW-0444">Lipid biosynthesis</keyword>
<proteinExistence type="inferred from homology"/>
<accession>A0A2G2YQK3</accession>
<sequence>MVIDSMREVVPIVIVRPSMITASHQEPFPGWIQGFRVIDPTIIFYGKGEFPGILANPNLPIDVVPVDVVVNAKMAAITMDTYKFQS</sequence>
<dbReference type="InterPro" id="IPR013120">
    <property type="entry name" value="FAR_NAD-bd"/>
</dbReference>
<dbReference type="Pfam" id="PF07993">
    <property type="entry name" value="NAD_binding_4"/>
    <property type="match status" value="1"/>
</dbReference>